<dbReference type="EMBL" id="KV417685">
    <property type="protein sequence ID" value="KZP10169.1"/>
    <property type="molecule type" value="Genomic_DNA"/>
</dbReference>
<keyword evidence="2" id="KW-1185">Reference proteome</keyword>
<evidence type="ECO:0000313" key="1">
    <source>
        <dbReference type="EMBL" id="KZP10169.1"/>
    </source>
</evidence>
<name>A0A165Z2Q9_9AGAM</name>
<evidence type="ECO:0000313" key="2">
    <source>
        <dbReference type="Proteomes" id="UP000076532"/>
    </source>
</evidence>
<dbReference type="Proteomes" id="UP000076532">
    <property type="component" value="Unassembled WGS sequence"/>
</dbReference>
<dbReference type="AlphaFoldDB" id="A0A165Z2Q9"/>
<proteinExistence type="predicted"/>
<reference evidence="1 2" key="1">
    <citation type="journal article" date="2016" name="Mol. Biol. Evol.">
        <title>Comparative Genomics of Early-Diverging Mushroom-Forming Fungi Provides Insights into the Origins of Lignocellulose Decay Capabilities.</title>
        <authorList>
            <person name="Nagy L.G."/>
            <person name="Riley R."/>
            <person name="Tritt A."/>
            <person name="Adam C."/>
            <person name="Daum C."/>
            <person name="Floudas D."/>
            <person name="Sun H."/>
            <person name="Yadav J.S."/>
            <person name="Pangilinan J."/>
            <person name="Larsson K.H."/>
            <person name="Matsuura K."/>
            <person name="Barry K."/>
            <person name="Labutti K."/>
            <person name="Kuo R."/>
            <person name="Ohm R.A."/>
            <person name="Bhattacharya S.S."/>
            <person name="Shirouzu T."/>
            <person name="Yoshinaga Y."/>
            <person name="Martin F.M."/>
            <person name="Grigoriev I.V."/>
            <person name="Hibbett D.S."/>
        </authorList>
    </citation>
    <scope>NUCLEOTIDE SEQUENCE [LARGE SCALE GENOMIC DNA]</scope>
    <source>
        <strain evidence="1 2">CBS 109695</strain>
    </source>
</reference>
<protein>
    <submittedName>
        <fullName evidence="1">Uncharacterized protein</fullName>
    </submittedName>
</protein>
<accession>A0A165Z2Q9</accession>
<sequence>MWFYSEHGTSADVTAALSGMALVWLWYSSGTALQPTVPEKFTTFEAEINGILYGIGVPTTYALLIGLGGSMGDIIAPCSPQIAAQSSEYPLDRLKVYWGVSTFNGASMEAYMIHVIHTATQIYALNYGVLQNNFQPNSWQLGSWRTLWTIIEFVREYQPSLCQIE</sequence>
<organism evidence="1 2">
    <name type="scientific">Athelia psychrophila</name>
    <dbReference type="NCBI Taxonomy" id="1759441"/>
    <lineage>
        <taxon>Eukaryota</taxon>
        <taxon>Fungi</taxon>
        <taxon>Dikarya</taxon>
        <taxon>Basidiomycota</taxon>
        <taxon>Agaricomycotina</taxon>
        <taxon>Agaricomycetes</taxon>
        <taxon>Agaricomycetidae</taxon>
        <taxon>Atheliales</taxon>
        <taxon>Atheliaceae</taxon>
        <taxon>Athelia</taxon>
    </lineage>
</organism>
<gene>
    <name evidence="1" type="ORF">FIBSPDRAFT_899947</name>
</gene>